<dbReference type="Proteomes" id="UP000803844">
    <property type="component" value="Unassembled WGS sequence"/>
</dbReference>
<feature type="domain" description="RSE1/DDB1/CPSF1 first beta-propeller" evidence="2">
    <location>
        <begin position="57"/>
        <end position="464"/>
    </location>
</feature>
<dbReference type="GeneID" id="63834125"/>
<dbReference type="PANTHER" id="PTHR10644">
    <property type="entry name" value="DNA REPAIR/RNA PROCESSING CPSF FAMILY"/>
    <property type="match status" value="1"/>
</dbReference>
<protein>
    <recommendedName>
        <fullName evidence="2">RSE1/DDB1/CPSF1 first beta-propeller domain-containing protein</fullName>
    </recommendedName>
</protein>
<feature type="compositionally biased region" description="Basic and acidic residues" evidence="1">
    <location>
        <begin position="526"/>
        <end position="535"/>
    </location>
</feature>
<comment type="caution">
    <text evidence="3">The sequence shown here is derived from an EMBL/GenBank/DDBJ whole genome shotgun (WGS) entry which is preliminary data.</text>
</comment>
<accession>A0A9P4Y782</accession>
<evidence type="ECO:0000313" key="4">
    <source>
        <dbReference type="Proteomes" id="UP000803844"/>
    </source>
</evidence>
<dbReference type="SUPFAM" id="SSF50998">
    <property type="entry name" value="Quinoprotein alcohol dehydrogenase-like"/>
    <property type="match status" value="1"/>
</dbReference>
<dbReference type="InterPro" id="IPR050358">
    <property type="entry name" value="RSE1/DDB1/CFT1"/>
</dbReference>
<dbReference type="Pfam" id="PF10433">
    <property type="entry name" value="Beta-prop_RSE1_1st"/>
    <property type="match status" value="1"/>
</dbReference>
<evidence type="ECO:0000259" key="2">
    <source>
        <dbReference type="Pfam" id="PF10433"/>
    </source>
</evidence>
<dbReference type="InterPro" id="IPR015943">
    <property type="entry name" value="WD40/YVTN_repeat-like_dom_sf"/>
</dbReference>
<gene>
    <name evidence="3" type="ORF">M406DRAFT_254924</name>
</gene>
<organism evidence="3 4">
    <name type="scientific">Cryphonectria parasitica (strain ATCC 38755 / EP155)</name>
    <dbReference type="NCBI Taxonomy" id="660469"/>
    <lineage>
        <taxon>Eukaryota</taxon>
        <taxon>Fungi</taxon>
        <taxon>Dikarya</taxon>
        <taxon>Ascomycota</taxon>
        <taxon>Pezizomycotina</taxon>
        <taxon>Sordariomycetes</taxon>
        <taxon>Sordariomycetidae</taxon>
        <taxon>Diaporthales</taxon>
        <taxon>Cryphonectriaceae</taxon>
        <taxon>Cryphonectria-Endothia species complex</taxon>
        <taxon>Cryphonectria</taxon>
    </lineage>
</organism>
<reference evidence="3" key="1">
    <citation type="journal article" date="2020" name="Phytopathology">
        <title>Genome sequence of the chestnut blight fungus Cryphonectria parasitica EP155: A fundamental resource for an archetypical invasive plant pathogen.</title>
        <authorList>
            <person name="Crouch J.A."/>
            <person name="Dawe A."/>
            <person name="Aerts A."/>
            <person name="Barry K."/>
            <person name="Churchill A.C.L."/>
            <person name="Grimwood J."/>
            <person name="Hillman B."/>
            <person name="Milgroom M.G."/>
            <person name="Pangilinan J."/>
            <person name="Smith M."/>
            <person name="Salamov A."/>
            <person name="Schmutz J."/>
            <person name="Yadav J."/>
            <person name="Grigoriev I.V."/>
            <person name="Nuss D."/>
        </authorList>
    </citation>
    <scope>NUCLEOTIDE SEQUENCE</scope>
    <source>
        <strain evidence="3">EP155</strain>
    </source>
</reference>
<dbReference type="Gene3D" id="2.130.10.10">
    <property type="entry name" value="YVTN repeat-like/Quinoprotein amine dehydrogenase"/>
    <property type="match status" value="2"/>
</dbReference>
<name>A0A9P4Y782_CRYP1</name>
<dbReference type="InterPro" id="IPR018846">
    <property type="entry name" value="Beta-prop_RSE1/DDB1/CPSF1_1st"/>
</dbReference>
<dbReference type="OrthoDB" id="20774at2759"/>
<keyword evidence="4" id="KW-1185">Reference proteome</keyword>
<dbReference type="InterPro" id="IPR011047">
    <property type="entry name" value="Quinoprotein_ADH-like_sf"/>
</dbReference>
<evidence type="ECO:0000256" key="1">
    <source>
        <dbReference type="SAM" id="MobiDB-lite"/>
    </source>
</evidence>
<dbReference type="EMBL" id="MU032346">
    <property type="protein sequence ID" value="KAF3768013.1"/>
    <property type="molecule type" value="Genomic_DNA"/>
</dbReference>
<dbReference type="RefSeq" id="XP_040778974.1">
    <property type="nucleotide sequence ID" value="XM_040916996.1"/>
</dbReference>
<sequence length="1391" mass="153529">MAFQSHVLENGQWVTRDSNLVDLLNKTSTTRGSPRQVRRAPRCGIMTRTVVQSPVAHWVLSVRLRSSQHNDVAFVGDHYVQIAELRRDGQLHNISRKCDFGSRIRNANVIGSSPVVVNGEKYATAGFHPDAADDDLGDIEPYLSSPTSPALGASTLPPQLLLVVLETGDCVFLFLRPGDEPGSFDFVALQEHVHSSRLVRPGFHLAVDPSSRFAVQACARNMFIVHELNSVRRLNDSYTRGLPLKPILSSRPRTVNGVIHAVEFLYPRSQDPQHIILLLIVVKDGVSRMITYDWMLGDDLREVFAREKNGHALPPQHEMPLMIIPLTVRSAFFAVSEGEVAYCADALQGSPSFEPCDINRFPPSEFYTADDPPLWTAWSRPPRLYPYHRDRDFIYMAREDGVVIYLECDSDDILGASFYHGTFCSVSTAFASLADEFHDGEALVNGETLVFGGDSGQGGVWRASSPAKMSPQLEQIVNNCQASPRKVITKLCRIPNWAPAVDFVTTAESSRWDSSDGVGGTSIRGQRQDGQDRSSLEGIADSVYAAAGRAKDSSIVEFRYGLQANIGIELDLGTLIRRCFMFQDNALDLDSGYHLLLSVAGRSALLSFDSRFTATSVRDVDQDQVFFDLSSPTLLAARVDDETILQVTEKGSEFASLSTRLSRFLFPSLGLGNANVSDATLEGDVLAVISHTGSSFQLHTIKLNARDLQAQHHYTTDFPEAEVTSFSLCTLSGQIYAAACLCLDKAVHLEFYSITGQKRIGTVSLEECEFATEPPTSLVFVFEKTAGKAVLVAGSRDGLVATVGISTFEPLQTGAVSLSRMGSMPVHVYSGRKAGEVFLCCDSRLVLASNFLEGHGFTLKQSVWTVDAEDSSKPSPAITSVTVLPNSLSGNEANTPLLLLATDHVLLAELQSQAGPVQRHLPLGSTPHKVLYSHVLKCLVVGTQTIREQTTLMFIDPETGQDLGVSANGQTKHEVPFISGLGVSGDRILSLEEWHVRSDYGHDHYYLLVSTRGHQNGGKIIIVSAVQEKPEPGQKRGKIRFWTRYKLKRSEGDPPGPISAVTTSGHKIQSSMGALILYHELDEGQKKITQAPSQEIGGPAWKLSILPGGSRTLALIKGDSLRVLEKNDDDQEPTMTHMDGTTRSVMDMLEVAGAWDEALSTPIVSDPPQSIVLVSDQNCNVTGLWIPWDNPGQDCEVLFETDLPSSVRRLRLGRVLPTWSRERRRERKFGLLPASVDGSEILGMGIDGSMQHFTLLDLSVWRLLRFVQNISETSPELYPFTYLPLEDMGMDEDDTDAFDPTPVVDRGLEMQVDGDLMQRCLEKRALEGLMTKREEWMGMFVEYLDRLDNGRWTKDFSGDEDNDIGMDGDGLRRRYFDLAYDILEYFLVPVL</sequence>
<proteinExistence type="predicted"/>
<feature type="region of interest" description="Disordered" evidence="1">
    <location>
        <begin position="510"/>
        <end position="535"/>
    </location>
</feature>
<evidence type="ECO:0000313" key="3">
    <source>
        <dbReference type="EMBL" id="KAF3768013.1"/>
    </source>
</evidence>